<dbReference type="PANTHER" id="PTHR35312">
    <property type="entry name" value="OS07G0641800 PROTEIN"/>
    <property type="match status" value="1"/>
</dbReference>
<evidence type="ECO:0000313" key="1">
    <source>
        <dbReference type="EMBL" id="KMZ71019.1"/>
    </source>
</evidence>
<dbReference type="AlphaFoldDB" id="A0A0K9PPX6"/>
<protein>
    <submittedName>
        <fullName evidence="1">Uncharacterized protein</fullName>
    </submittedName>
</protein>
<proteinExistence type="predicted"/>
<sequence length="131" mass="14911">MKGKFGIVLLVGPFESQTHNCQKIDRKRLRSAAEMEENEFRGFLEVFPVIRSRNYHVDGLELLQDSNSSAQNEVGDPDVLQNSTSFAQNEVDSVNSEKFCKTFQLAYEKMVCEMLSPDALRNFVSSKRSPQ</sequence>
<evidence type="ECO:0000313" key="2">
    <source>
        <dbReference type="Proteomes" id="UP000036987"/>
    </source>
</evidence>
<comment type="caution">
    <text evidence="1">The sequence shown here is derived from an EMBL/GenBank/DDBJ whole genome shotgun (WGS) entry which is preliminary data.</text>
</comment>
<dbReference type="Proteomes" id="UP000036987">
    <property type="component" value="Unassembled WGS sequence"/>
</dbReference>
<dbReference type="OrthoDB" id="1932122at2759"/>
<name>A0A0K9PPX6_ZOSMR</name>
<dbReference type="EMBL" id="LFYR01000692">
    <property type="protein sequence ID" value="KMZ71019.1"/>
    <property type="molecule type" value="Genomic_DNA"/>
</dbReference>
<organism evidence="1 2">
    <name type="scientific">Zostera marina</name>
    <name type="common">Eelgrass</name>
    <dbReference type="NCBI Taxonomy" id="29655"/>
    <lineage>
        <taxon>Eukaryota</taxon>
        <taxon>Viridiplantae</taxon>
        <taxon>Streptophyta</taxon>
        <taxon>Embryophyta</taxon>
        <taxon>Tracheophyta</taxon>
        <taxon>Spermatophyta</taxon>
        <taxon>Magnoliopsida</taxon>
        <taxon>Liliopsida</taxon>
        <taxon>Zosteraceae</taxon>
        <taxon>Zostera</taxon>
    </lineage>
</organism>
<gene>
    <name evidence="1" type="ORF">ZOSMA_18G01170</name>
</gene>
<accession>A0A0K9PPX6</accession>
<reference evidence="2" key="1">
    <citation type="journal article" date="2016" name="Nature">
        <title>The genome of the seagrass Zostera marina reveals angiosperm adaptation to the sea.</title>
        <authorList>
            <person name="Olsen J.L."/>
            <person name="Rouze P."/>
            <person name="Verhelst B."/>
            <person name="Lin Y.-C."/>
            <person name="Bayer T."/>
            <person name="Collen J."/>
            <person name="Dattolo E."/>
            <person name="De Paoli E."/>
            <person name="Dittami S."/>
            <person name="Maumus F."/>
            <person name="Michel G."/>
            <person name="Kersting A."/>
            <person name="Lauritano C."/>
            <person name="Lohaus R."/>
            <person name="Toepel M."/>
            <person name="Tonon T."/>
            <person name="Vanneste K."/>
            <person name="Amirebrahimi M."/>
            <person name="Brakel J."/>
            <person name="Bostroem C."/>
            <person name="Chovatia M."/>
            <person name="Grimwood J."/>
            <person name="Jenkins J.W."/>
            <person name="Jueterbock A."/>
            <person name="Mraz A."/>
            <person name="Stam W.T."/>
            <person name="Tice H."/>
            <person name="Bornberg-Bauer E."/>
            <person name="Green P.J."/>
            <person name="Pearson G.A."/>
            <person name="Procaccini G."/>
            <person name="Duarte C.M."/>
            <person name="Schmutz J."/>
            <person name="Reusch T.B.H."/>
            <person name="Van de Peer Y."/>
        </authorList>
    </citation>
    <scope>NUCLEOTIDE SEQUENCE [LARGE SCALE GENOMIC DNA]</scope>
    <source>
        <strain evidence="2">cv. Finnish</strain>
    </source>
</reference>
<dbReference type="OMA" id="TRANSHH"/>
<keyword evidence="2" id="KW-1185">Reference proteome</keyword>
<dbReference type="PANTHER" id="PTHR35312:SF1">
    <property type="entry name" value="OS07G0641800 PROTEIN"/>
    <property type="match status" value="1"/>
</dbReference>